<name>A0A140LCQ0_9FIRM</name>
<dbReference type="Pfam" id="PF08011">
    <property type="entry name" value="PDDEXK_9"/>
    <property type="match status" value="1"/>
</dbReference>
<dbReference type="PANTHER" id="PTHR34825">
    <property type="entry name" value="CONSERVED PROTEIN, WITH A WEAK D-GALACTARATE DEHYDRATASE/ALTRONATE HYDROLASE DOMAIN"/>
    <property type="match status" value="1"/>
</dbReference>
<dbReference type="RefSeq" id="WP_066351417.1">
    <property type="nucleotide sequence ID" value="NZ_LOED01000003.1"/>
</dbReference>
<accession>A0A140LCQ0</accession>
<comment type="caution">
    <text evidence="2">The sequence shown here is derived from an EMBL/GenBank/DDBJ whole genome shotgun (WGS) entry which is preliminary data.</text>
</comment>
<dbReference type="PATRIC" id="fig|520764.3.peg.415"/>
<dbReference type="AlphaFoldDB" id="A0A140LCQ0"/>
<evidence type="ECO:0000313" key="2">
    <source>
        <dbReference type="EMBL" id="KXG78325.1"/>
    </source>
</evidence>
<dbReference type="OrthoDB" id="1050390at2"/>
<dbReference type="Pfam" id="PF09820">
    <property type="entry name" value="AAA-ATPase_like"/>
    <property type="match status" value="1"/>
</dbReference>
<dbReference type="STRING" id="520764.AN618_03910"/>
<dbReference type="InterPro" id="IPR012547">
    <property type="entry name" value="PDDEXK_9"/>
</dbReference>
<protein>
    <recommendedName>
        <fullName evidence="1">AAA-ATPase-like domain-containing protein</fullName>
    </recommendedName>
</protein>
<dbReference type="InParanoid" id="A0A140LCQ0"/>
<dbReference type="EMBL" id="LOED01000003">
    <property type="protein sequence ID" value="KXG78325.1"/>
    <property type="molecule type" value="Genomic_DNA"/>
</dbReference>
<sequence>MLLPSGIEDFKDIIEGNYYYIDKTGLIGDLLRDGANVILITRPRRFGKSLNFSMIKYFFSKERDYSYLFKGLKIEKDPLALEYMNKYPVIHITFKDAKTSSWEETYDVLKSIISKEYDKHSYLLESEKLREHHKKYIVKILERRGEPVDYRESLYNLTYFLETHFGKKVILLIDEYDVPIESGYVNGYYEKVVDFMRGMLTAALKGNTSLFKGLLTGVYRVAKEDIFSGLNNLVIYTILDDFYSHYFGFTTEEVKKMLFDFNMEDRYEEIKEWYDGYSFGSAKSIYNPWSVIEFVRRKVAQAYWINTSGNDLIRELILKSPSHVKQKIEKLLSGEGLTEMIESTCALRDLRYENGSINESAMWGLFLFGGYLTPKSKKIDSTFGQWVCELFPPNKEVLAFYRTTIINWLKGFGFEYGKIGQLLEYLFQRDGKTFEREFSDILTKVASYHMFGDEAERVYQAFVLGMLSVLTERFEVKSERESGFGRYDVVIIDRKAPRAIIMEFKVSEGDPANDAQKALEQIESRKYEADLRDRGIENIVKAGIAFKGKSCSYRIA</sequence>
<gene>
    <name evidence="2" type="ORF">AN618_03910</name>
</gene>
<dbReference type="Proteomes" id="UP000070427">
    <property type="component" value="Unassembled WGS sequence"/>
</dbReference>
<proteinExistence type="predicted"/>
<dbReference type="PANTHER" id="PTHR34825:SF1">
    <property type="entry name" value="AAA-ATPASE-LIKE DOMAIN-CONTAINING PROTEIN"/>
    <property type="match status" value="1"/>
</dbReference>
<evidence type="ECO:0000259" key="1">
    <source>
        <dbReference type="Pfam" id="PF09820"/>
    </source>
</evidence>
<feature type="domain" description="AAA-ATPase-like" evidence="1">
    <location>
        <begin position="4"/>
        <end position="227"/>
    </location>
</feature>
<dbReference type="SUPFAM" id="SSF52540">
    <property type="entry name" value="P-loop containing nucleoside triphosphate hydrolases"/>
    <property type="match status" value="1"/>
</dbReference>
<evidence type="ECO:0000313" key="3">
    <source>
        <dbReference type="Proteomes" id="UP000070427"/>
    </source>
</evidence>
<organism evidence="2 3">
    <name type="scientific">Fervidicola ferrireducens</name>
    <dbReference type="NCBI Taxonomy" id="520764"/>
    <lineage>
        <taxon>Bacteria</taxon>
        <taxon>Bacillati</taxon>
        <taxon>Bacillota</taxon>
        <taxon>Clostridia</taxon>
        <taxon>Thermosediminibacterales</taxon>
        <taxon>Thermosediminibacteraceae</taxon>
        <taxon>Fervidicola</taxon>
    </lineage>
</organism>
<reference evidence="2 3" key="1">
    <citation type="submission" date="2015-12" db="EMBL/GenBank/DDBJ databases">
        <title>Draft genome sequnece of Fervidicola ferrireducens strain Y170.</title>
        <authorList>
            <person name="Patel B.K."/>
        </authorList>
    </citation>
    <scope>NUCLEOTIDE SEQUENCE [LARGE SCALE GENOMIC DNA]</scope>
    <source>
        <strain evidence="2 3">Y170</strain>
    </source>
</reference>
<keyword evidence="3" id="KW-1185">Reference proteome</keyword>
<dbReference type="InterPro" id="IPR027417">
    <property type="entry name" value="P-loop_NTPase"/>
</dbReference>
<dbReference type="InterPro" id="IPR018631">
    <property type="entry name" value="AAA-ATPase-like_dom"/>
</dbReference>